<organism evidence="2 3">
    <name type="scientific">Pleuronectes platessa</name>
    <name type="common">European plaice</name>
    <dbReference type="NCBI Taxonomy" id="8262"/>
    <lineage>
        <taxon>Eukaryota</taxon>
        <taxon>Metazoa</taxon>
        <taxon>Chordata</taxon>
        <taxon>Craniata</taxon>
        <taxon>Vertebrata</taxon>
        <taxon>Euteleostomi</taxon>
        <taxon>Actinopterygii</taxon>
        <taxon>Neopterygii</taxon>
        <taxon>Teleostei</taxon>
        <taxon>Neoteleostei</taxon>
        <taxon>Acanthomorphata</taxon>
        <taxon>Carangaria</taxon>
        <taxon>Pleuronectiformes</taxon>
        <taxon>Pleuronectoidei</taxon>
        <taxon>Pleuronectidae</taxon>
        <taxon>Pleuronectes</taxon>
    </lineage>
</organism>
<reference evidence="2" key="1">
    <citation type="submission" date="2020-03" db="EMBL/GenBank/DDBJ databases">
        <authorList>
            <person name="Weist P."/>
        </authorList>
    </citation>
    <scope>NUCLEOTIDE SEQUENCE</scope>
</reference>
<evidence type="ECO:0000313" key="3">
    <source>
        <dbReference type="Proteomes" id="UP001153269"/>
    </source>
</evidence>
<feature type="region of interest" description="Disordered" evidence="1">
    <location>
        <begin position="183"/>
        <end position="204"/>
    </location>
</feature>
<dbReference type="AlphaFoldDB" id="A0A9N7YCD8"/>
<evidence type="ECO:0000256" key="1">
    <source>
        <dbReference type="SAM" id="MobiDB-lite"/>
    </source>
</evidence>
<gene>
    <name evidence="2" type="ORF">PLEPLA_LOCUS8433</name>
</gene>
<name>A0A9N7YCD8_PLEPL</name>
<dbReference type="EMBL" id="CADEAL010000464">
    <property type="protein sequence ID" value="CAB1420558.1"/>
    <property type="molecule type" value="Genomic_DNA"/>
</dbReference>
<sequence length="252" mass="27365">MCAPGVSVTYSSVSSTNHRRARCHPLTTGPGAARGSIHVLETQNNVGRPQGAERHRSTEEEAAAQLAHLIFSCSKWQPMVPPSCSNVPVLKQKQIHKELTRPRLLIKTTVSSTRRGTIRASEVEWPTRSQSSFTRLCPPTKCCRWRKSPSRNKEGVKEKREGREGEVAGTFSRVGVHGGADHLKLTASSSSPAPAPKPPLNTPLRLHRVVRSGPERSSVNQNRTGGARSRAVLLSARRDPGRVSLAKVAAAC</sequence>
<evidence type="ECO:0000313" key="2">
    <source>
        <dbReference type="EMBL" id="CAB1420558.1"/>
    </source>
</evidence>
<proteinExistence type="predicted"/>
<protein>
    <submittedName>
        <fullName evidence="2">Uncharacterized protein</fullName>
    </submittedName>
</protein>
<keyword evidence="3" id="KW-1185">Reference proteome</keyword>
<dbReference type="Proteomes" id="UP001153269">
    <property type="component" value="Unassembled WGS sequence"/>
</dbReference>
<accession>A0A9N7YCD8</accession>
<feature type="region of interest" description="Disordered" evidence="1">
    <location>
        <begin position="13"/>
        <end position="37"/>
    </location>
</feature>
<comment type="caution">
    <text evidence="2">The sequence shown here is derived from an EMBL/GenBank/DDBJ whole genome shotgun (WGS) entry which is preliminary data.</text>
</comment>